<dbReference type="RefSeq" id="WP_200233348.1">
    <property type="nucleotide sequence ID" value="NZ_NRRV01000002.1"/>
</dbReference>
<feature type="compositionally biased region" description="Basic and acidic residues" evidence="4">
    <location>
        <begin position="368"/>
        <end position="378"/>
    </location>
</feature>
<dbReference type="PANTHER" id="PTHR10724:SF7">
    <property type="entry name" value="SMALL RIBOSOMAL SUBUNIT PROTEIN BS1C"/>
    <property type="match status" value="1"/>
</dbReference>
<evidence type="ECO:0000259" key="5">
    <source>
        <dbReference type="PROSITE" id="PS50126"/>
    </source>
</evidence>
<dbReference type="Pfam" id="PF00575">
    <property type="entry name" value="S1"/>
    <property type="match status" value="4"/>
</dbReference>
<sequence length="412" mass="44392">MTDESEFEALLRELEKTEQAVAERPKPGDRVKGQVIAIGEEQVFVDLGGKAEGAIDIGNLKDKEGNLSVAVGDELEATVAAVDADTGAVSLGGKHGKQLHGAEELEAAYQQGLPVEGSITGTTKGGLEVRIAGHRAFCPASQADIRFVEDLSSMVGQHHAFRITKLEAGKRLNLVVSRRALLEAERAAQAEALKEQLQEGAVLNGKVVGLKDFGAFVDLGGVEGMVHISEMSLTRIRHPEEVLSLGQDVEVQVLRIEDTGNPKRPQKIALSIRALAKDPWSDVTARYAPGSRVDGRVTRTQPFGAFVELEPGLEGMIHISELGAGRRLNHPDEVLSTGQEVTATVLKVEPERKRIGLSLAEDTNASQARDDYGQERRGKPGGGRGRRDEAPEPDDRMGTFGDLLKEQMGRDE</sequence>
<evidence type="ECO:0000256" key="1">
    <source>
        <dbReference type="ARBA" id="ARBA00006767"/>
    </source>
</evidence>
<dbReference type="PRINTS" id="PR00681">
    <property type="entry name" value="RIBOSOMALS1"/>
</dbReference>
<evidence type="ECO:0000313" key="7">
    <source>
        <dbReference type="Proteomes" id="UP000748752"/>
    </source>
</evidence>
<dbReference type="EMBL" id="NRRV01000002">
    <property type="protein sequence ID" value="MBK1629420.1"/>
    <property type="molecule type" value="Genomic_DNA"/>
</dbReference>
<keyword evidence="7" id="KW-1185">Reference proteome</keyword>
<evidence type="ECO:0000256" key="4">
    <source>
        <dbReference type="SAM" id="MobiDB-lite"/>
    </source>
</evidence>
<comment type="similarity">
    <text evidence="1">Belongs to the bacterial ribosomal protein bS1 family.</text>
</comment>
<evidence type="ECO:0000256" key="3">
    <source>
        <dbReference type="ARBA" id="ARBA00023274"/>
    </source>
</evidence>
<feature type="domain" description="S1 motif" evidence="5">
    <location>
        <begin position="28"/>
        <end position="94"/>
    </location>
</feature>
<name>A0ABS1CBX8_9GAMM</name>
<feature type="region of interest" description="Disordered" evidence="4">
    <location>
        <begin position="357"/>
        <end position="412"/>
    </location>
</feature>
<dbReference type="CDD" id="cd05688">
    <property type="entry name" value="S1_RPS1_repeat_ec3"/>
    <property type="match status" value="1"/>
</dbReference>
<keyword evidence="2 6" id="KW-0689">Ribosomal protein</keyword>
<dbReference type="InterPro" id="IPR003029">
    <property type="entry name" value="S1_domain"/>
</dbReference>
<dbReference type="GO" id="GO:0005840">
    <property type="term" value="C:ribosome"/>
    <property type="evidence" value="ECO:0007669"/>
    <property type="project" value="UniProtKB-KW"/>
</dbReference>
<organism evidence="6 7">
    <name type="scientific">Thiohalocapsa halophila</name>
    <dbReference type="NCBI Taxonomy" id="69359"/>
    <lineage>
        <taxon>Bacteria</taxon>
        <taxon>Pseudomonadati</taxon>
        <taxon>Pseudomonadota</taxon>
        <taxon>Gammaproteobacteria</taxon>
        <taxon>Chromatiales</taxon>
        <taxon>Chromatiaceae</taxon>
        <taxon>Thiohalocapsa</taxon>
    </lineage>
</organism>
<protein>
    <submittedName>
        <fullName evidence="6">30S ribosomal protein S1</fullName>
    </submittedName>
</protein>
<dbReference type="PANTHER" id="PTHR10724">
    <property type="entry name" value="30S RIBOSOMAL PROTEIN S1"/>
    <property type="match status" value="1"/>
</dbReference>
<accession>A0ABS1CBX8</accession>
<dbReference type="CDD" id="cd04465">
    <property type="entry name" value="S1_RPS1_repeat_ec2_hs2"/>
    <property type="match status" value="1"/>
</dbReference>
<proteinExistence type="inferred from homology"/>
<dbReference type="InterPro" id="IPR050437">
    <property type="entry name" value="Ribos_protein_bS1-like"/>
</dbReference>
<feature type="compositionally biased region" description="Basic and acidic residues" evidence="4">
    <location>
        <begin position="385"/>
        <end position="412"/>
    </location>
</feature>
<dbReference type="InterPro" id="IPR035104">
    <property type="entry name" value="Ribosomal_protein_S1-like"/>
</dbReference>
<keyword evidence="3" id="KW-0687">Ribonucleoprotein</keyword>
<evidence type="ECO:0000256" key="2">
    <source>
        <dbReference type="ARBA" id="ARBA00022980"/>
    </source>
</evidence>
<dbReference type="PROSITE" id="PS50126">
    <property type="entry name" value="S1"/>
    <property type="match status" value="4"/>
</dbReference>
<dbReference type="Proteomes" id="UP000748752">
    <property type="component" value="Unassembled WGS sequence"/>
</dbReference>
<evidence type="ECO:0000313" key="6">
    <source>
        <dbReference type="EMBL" id="MBK1629420.1"/>
    </source>
</evidence>
<dbReference type="CDD" id="cd05687">
    <property type="entry name" value="S1_RPS1_repeat_ec1_hs1"/>
    <property type="match status" value="1"/>
</dbReference>
<dbReference type="NCBIfam" id="NF005208">
    <property type="entry name" value="PRK06676.1"/>
    <property type="match status" value="1"/>
</dbReference>
<feature type="domain" description="S1 motif" evidence="5">
    <location>
        <begin position="290"/>
        <end position="360"/>
    </location>
</feature>
<feature type="domain" description="S1 motif" evidence="5">
    <location>
        <begin position="200"/>
        <end position="273"/>
    </location>
</feature>
<comment type="caution">
    <text evidence="6">The sequence shown here is derived from an EMBL/GenBank/DDBJ whole genome shotgun (WGS) entry which is preliminary data.</text>
</comment>
<reference evidence="6 7" key="1">
    <citation type="journal article" date="2020" name="Microorganisms">
        <title>Osmotic Adaptation and Compatible Solute Biosynthesis of Phototrophic Bacteria as Revealed from Genome Analyses.</title>
        <authorList>
            <person name="Imhoff J.F."/>
            <person name="Rahn T."/>
            <person name="Kunzel S."/>
            <person name="Keller A."/>
            <person name="Neulinger S.C."/>
        </authorList>
    </citation>
    <scope>NUCLEOTIDE SEQUENCE [LARGE SCALE GENOMIC DNA]</scope>
    <source>
        <strain evidence="6 7">DSM 6210</strain>
    </source>
</reference>
<dbReference type="InterPro" id="IPR012340">
    <property type="entry name" value="NA-bd_OB-fold"/>
</dbReference>
<dbReference type="SMART" id="SM00316">
    <property type="entry name" value="S1"/>
    <property type="match status" value="4"/>
</dbReference>
<gene>
    <name evidence="6" type="ORF">CKO31_01445</name>
</gene>
<dbReference type="SUPFAM" id="SSF50249">
    <property type="entry name" value="Nucleic acid-binding proteins"/>
    <property type="match status" value="4"/>
</dbReference>
<feature type="domain" description="S1 motif" evidence="5">
    <location>
        <begin position="112"/>
        <end position="179"/>
    </location>
</feature>
<dbReference type="Gene3D" id="2.40.50.140">
    <property type="entry name" value="Nucleic acid-binding proteins"/>
    <property type="match status" value="4"/>
</dbReference>